<reference evidence="1 2" key="1">
    <citation type="journal article" date="2021" name="Front. Genet.">
        <title>Chromosome-Level Genome Assembly Reveals Significant Gene Expansion in the Toll and IMD Signaling Pathways of Dendrolimus kikuchii.</title>
        <authorList>
            <person name="Zhou J."/>
            <person name="Wu P."/>
            <person name="Xiong Z."/>
            <person name="Liu N."/>
            <person name="Zhao N."/>
            <person name="Ji M."/>
            <person name="Qiu Y."/>
            <person name="Yang B."/>
        </authorList>
    </citation>
    <scope>NUCLEOTIDE SEQUENCE [LARGE SCALE GENOMIC DNA]</scope>
    <source>
        <strain evidence="1">Ann1</strain>
    </source>
</reference>
<organism evidence="1 2">
    <name type="scientific">Dendrolimus kikuchii</name>
    <dbReference type="NCBI Taxonomy" id="765133"/>
    <lineage>
        <taxon>Eukaryota</taxon>
        <taxon>Metazoa</taxon>
        <taxon>Ecdysozoa</taxon>
        <taxon>Arthropoda</taxon>
        <taxon>Hexapoda</taxon>
        <taxon>Insecta</taxon>
        <taxon>Pterygota</taxon>
        <taxon>Neoptera</taxon>
        <taxon>Endopterygota</taxon>
        <taxon>Lepidoptera</taxon>
        <taxon>Glossata</taxon>
        <taxon>Ditrysia</taxon>
        <taxon>Bombycoidea</taxon>
        <taxon>Lasiocampidae</taxon>
        <taxon>Dendrolimus</taxon>
    </lineage>
</organism>
<comment type="caution">
    <text evidence="1">The sequence shown here is derived from an EMBL/GenBank/DDBJ whole genome shotgun (WGS) entry which is preliminary data.</text>
</comment>
<dbReference type="Proteomes" id="UP000824533">
    <property type="component" value="Linkage Group LG18"/>
</dbReference>
<dbReference type="EMBL" id="CM034404">
    <property type="protein sequence ID" value="KAJ0174227.1"/>
    <property type="molecule type" value="Genomic_DNA"/>
</dbReference>
<protein>
    <submittedName>
        <fullName evidence="1">Uncharacterized protein</fullName>
    </submittedName>
</protein>
<proteinExistence type="predicted"/>
<name>A0ACC1CRL1_9NEOP</name>
<accession>A0ACC1CRL1</accession>
<keyword evidence="2" id="KW-1185">Reference proteome</keyword>
<evidence type="ECO:0000313" key="1">
    <source>
        <dbReference type="EMBL" id="KAJ0174227.1"/>
    </source>
</evidence>
<gene>
    <name evidence="1" type="ORF">K1T71_010373</name>
</gene>
<evidence type="ECO:0000313" key="2">
    <source>
        <dbReference type="Proteomes" id="UP000824533"/>
    </source>
</evidence>
<sequence>MGIDKKVVYKEYWYSFHYVFIYKNLCYISAKNMAFKIACLILMAFAVCNGLPHGGFRFSVLDSGSQSDLGHGEPSSHSAHAQDGPGNQGSLGHDGPGSHSDVGQGQVVSDMEVMETKAVSTMVDQAESSQVDIADLDKVAMEVKLGLGMV</sequence>